<protein>
    <submittedName>
        <fullName evidence="5">Class I SAM-dependent methyltransferase</fullName>
        <ecNumber evidence="5">2.1.1.222</ecNumber>
        <ecNumber evidence="5">2.1.1.64</ecNumber>
    </submittedName>
</protein>
<name>A0ABV9T8W1_9BACT</name>
<dbReference type="PANTHER" id="PTHR16458">
    <property type="entry name" value="GLYCINE N-METHYLTRANSFERASE"/>
    <property type="match status" value="1"/>
</dbReference>
<evidence type="ECO:0000313" key="5">
    <source>
        <dbReference type="EMBL" id="MFC4874794.1"/>
    </source>
</evidence>
<keyword evidence="1 5" id="KW-0489">Methyltransferase</keyword>
<reference evidence="6" key="1">
    <citation type="journal article" date="2019" name="Int. J. Syst. Evol. Microbiol.">
        <title>The Global Catalogue of Microorganisms (GCM) 10K type strain sequencing project: providing services to taxonomists for standard genome sequencing and annotation.</title>
        <authorList>
            <consortium name="The Broad Institute Genomics Platform"/>
            <consortium name="The Broad Institute Genome Sequencing Center for Infectious Disease"/>
            <person name="Wu L."/>
            <person name="Ma J."/>
        </authorList>
    </citation>
    <scope>NUCLEOTIDE SEQUENCE [LARGE SCALE GENOMIC DNA]</scope>
    <source>
        <strain evidence="6">CGMCC 4.7466</strain>
    </source>
</reference>
<dbReference type="GO" id="GO:0061542">
    <property type="term" value="F:3-demethylubiquinol 3-O-methyltransferase activity"/>
    <property type="evidence" value="ECO:0007669"/>
    <property type="project" value="UniProtKB-EC"/>
</dbReference>
<evidence type="ECO:0000256" key="3">
    <source>
        <dbReference type="ARBA" id="ARBA00022691"/>
    </source>
</evidence>
<dbReference type="GO" id="GO:0102208">
    <property type="term" value="F:2-polyprenyl-6-hydroxyphenol methylase activity"/>
    <property type="evidence" value="ECO:0007669"/>
    <property type="project" value="UniProtKB-EC"/>
</dbReference>
<dbReference type="Proteomes" id="UP001595818">
    <property type="component" value="Unassembled WGS sequence"/>
</dbReference>
<dbReference type="EMBL" id="JBHSJJ010000022">
    <property type="protein sequence ID" value="MFC4874794.1"/>
    <property type="molecule type" value="Genomic_DNA"/>
</dbReference>
<evidence type="ECO:0000256" key="1">
    <source>
        <dbReference type="ARBA" id="ARBA00022603"/>
    </source>
</evidence>
<keyword evidence="2 5" id="KW-0808">Transferase</keyword>
<gene>
    <name evidence="5" type="ORF">ACFPFU_24025</name>
</gene>
<comment type="caution">
    <text evidence="5">The sequence shown here is derived from an EMBL/GenBank/DDBJ whole genome shotgun (WGS) entry which is preliminary data.</text>
</comment>
<dbReference type="InterPro" id="IPR041698">
    <property type="entry name" value="Methyltransf_25"/>
</dbReference>
<dbReference type="Pfam" id="PF13649">
    <property type="entry name" value="Methyltransf_25"/>
    <property type="match status" value="1"/>
</dbReference>
<dbReference type="Gene3D" id="3.40.50.150">
    <property type="entry name" value="Vaccinia Virus protein VP39"/>
    <property type="match status" value="1"/>
</dbReference>
<accession>A0ABV9T8W1</accession>
<dbReference type="GO" id="GO:0032259">
    <property type="term" value="P:methylation"/>
    <property type="evidence" value="ECO:0007669"/>
    <property type="project" value="UniProtKB-KW"/>
</dbReference>
<keyword evidence="3" id="KW-0949">S-adenosyl-L-methionine</keyword>
<dbReference type="EC" id="2.1.1.64" evidence="5"/>
<dbReference type="RefSeq" id="WP_377068987.1">
    <property type="nucleotide sequence ID" value="NZ_JBHSJJ010000022.1"/>
</dbReference>
<dbReference type="InterPro" id="IPR014369">
    <property type="entry name" value="Gly/Sar_N_MeTrfase"/>
</dbReference>
<dbReference type="SUPFAM" id="SSF53335">
    <property type="entry name" value="S-adenosyl-L-methionine-dependent methyltransferases"/>
    <property type="match status" value="1"/>
</dbReference>
<evidence type="ECO:0000256" key="2">
    <source>
        <dbReference type="ARBA" id="ARBA00022679"/>
    </source>
</evidence>
<organism evidence="5 6">
    <name type="scientific">Negadavirga shengliensis</name>
    <dbReference type="NCBI Taxonomy" id="1389218"/>
    <lineage>
        <taxon>Bacteria</taxon>
        <taxon>Pseudomonadati</taxon>
        <taxon>Bacteroidota</taxon>
        <taxon>Cytophagia</taxon>
        <taxon>Cytophagales</taxon>
        <taxon>Cyclobacteriaceae</taxon>
        <taxon>Negadavirga</taxon>
    </lineage>
</organism>
<proteinExistence type="predicted"/>
<evidence type="ECO:0000259" key="4">
    <source>
        <dbReference type="Pfam" id="PF13649"/>
    </source>
</evidence>
<dbReference type="InterPro" id="IPR029063">
    <property type="entry name" value="SAM-dependent_MTases_sf"/>
</dbReference>
<dbReference type="CDD" id="cd02440">
    <property type="entry name" value="AdoMet_MTases"/>
    <property type="match status" value="1"/>
</dbReference>
<feature type="domain" description="Methyltransferase" evidence="4">
    <location>
        <begin position="51"/>
        <end position="144"/>
    </location>
</feature>
<sequence>MEVQDPIKEHYEQHLGHFYSWMTGSFEERKNEFKKFLADNLIQPNDTKTALDLGAGHGIQSIALAEQGFDVIAVDFSEKLLSELKSNTNNLPITPLNDDIRKVKQFAEKPGLITCCGDTLSHLSSKEEVETLITDIANALNENGKVILSFRDYSVALTGTHRFIPVKSDERKILTCILDYEDDFVQVTDLFHEKIDDAWHQKVSTYRKVRLTTNDVIAFLTKNKLTIEFNRMVNHLPTVIAIKQTREVPETKPGQAGY</sequence>
<keyword evidence="6" id="KW-1185">Reference proteome</keyword>
<evidence type="ECO:0000313" key="6">
    <source>
        <dbReference type="Proteomes" id="UP001595818"/>
    </source>
</evidence>
<dbReference type="Gene3D" id="2.20.25.110">
    <property type="entry name" value="S-adenosyl-L-methionine-dependent methyltransferases"/>
    <property type="match status" value="1"/>
</dbReference>
<dbReference type="EC" id="2.1.1.222" evidence="5"/>
<dbReference type="PANTHER" id="PTHR16458:SF2">
    <property type="entry name" value="GLYCINE N-METHYLTRANSFERASE"/>
    <property type="match status" value="1"/>
</dbReference>